<evidence type="ECO:0000256" key="4">
    <source>
        <dbReference type="ARBA" id="ARBA00022844"/>
    </source>
</evidence>
<reference evidence="7" key="1">
    <citation type="submission" date="2020-09" db="EMBL/GenBank/DDBJ databases">
        <authorList>
            <person name="Dai Z."/>
            <person name="Yang S."/>
            <person name="Zhang W."/>
        </authorList>
    </citation>
    <scope>NUCLEOTIDE SEQUENCE</scope>
    <source>
        <strain evidence="7">Brb141par05</strain>
    </source>
</reference>
<dbReference type="InterPro" id="IPR003433">
    <property type="entry name" value="Capsid_VP4_densovirus"/>
</dbReference>
<keyword evidence="2" id="KW-1140">T=1 icosahedral capsid protein</keyword>
<keyword evidence="3" id="KW-0167">Capsid protein</keyword>
<name>A0A8A4XEI4_9VIRU</name>
<dbReference type="InterPro" id="IPR013607">
    <property type="entry name" value="Phospholipase_A2-like"/>
</dbReference>
<dbReference type="Pfam" id="PF08398">
    <property type="entry name" value="Phospholip_A2_4"/>
    <property type="match status" value="1"/>
</dbReference>
<evidence type="ECO:0000256" key="5">
    <source>
        <dbReference type="SAM" id="MobiDB-lite"/>
    </source>
</evidence>
<feature type="domain" description="Phospholipase A2-like" evidence="6">
    <location>
        <begin position="51"/>
        <end position="123"/>
    </location>
</feature>
<proteinExistence type="predicted"/>
<feature type="compositionally biased region" description="Polar residues" evidence="5">
    <location>
        <begin position="182"/>
        <end position="195"/>
    </location>
</feature>
<dbReference type="SUPFAM" id="SSF88645">
    <property type="entry name" value="ssDNA viruses"/>
    <property type="match status" value="1"/>
</dbReference>
<evidence type="ECO:0000256" key="1">
    <source>
        <dbReference type="ARBA" id="ARBA00004328"/>
    </source>
</evidence>
<sequence>MKAKKPPNPFKNQGRKDLPPDLDRERIRNILGHGVDPEFAEWYRQDWKPGGYTTPGMKYQGPGNSTNIGEPVNDADALAQKHDLQYAHAAFRYAKNTYTLEQYNKKVSRIDEEYIKNNLANMTSSMNPLEQIPSAIGAIGIGFKYGGEAIAGQQYPSTDPSKAYSLPKEEGKMANKMMQTLQKNVSTQQTSSENSPMEVDESSNKREAEADSATTPTKQPRVAAPTVAAPEVQAQAQMNLPGTAAPQAGGGSGGDEYSYHAQATNFGQKSSTYKKQHKVQTFGLISDGFEYADPVNAVILPTCLAEIPWHIPALYLTPNEFDLLPAGAHCTNVKISVTYRKSTVQFATNATTTQEAVLNQLTDVVSATALNKTGWGSDYWPTTFGENNPMKVTKVKNPVYGEKGTEYRGLVYDLYGTNNDNANFTHYQPKVQLGVNWILRNYFSLSTERRLGTTGNTYASGGWPNLWEKVTQYDGDTIRNTPILQMSYQPKMGLLKSPIRYRPIGYPMANNSSTNNVITVPTVGHKATFWNAVLTRTDKPLSSNPYENNALTDGANNPQQDSVLNFTIYTPIEKSQWMRSGPWGEGNSHVQPSAHIGVQPIPALSTGALIAQDDATIYTTTKGYFLIDCEMTVVDMAPTVYPFGSVGNSGLFPVADVPYGDQIFWATDTNKPANFKNTASLGEGPTTVGALKGGLIPLNSIDVMI</sequence>
<keyword evidence="4" id="KW-0946">Virion</keyword>
<evidence type="ECO:0000313" key="7">
    <source>
        <dbReference type="EMBL" id="QTE04126.1"/>
    </source>
</evidence>
<dbReference type="Pfam" id="PF02336">
    <property type="entry name" value="Denso_VP4"/>
    <property type="match status" value="1"/>
</dbReference>
<protein>
    <submittedName>
        <fullName evidence="7">VP1</fullName>
    </submittedName>
</protein>
<evidence type="ECO:0000256" key="3">
    <source>
        <dbReference type="ARBA" id="ARBA00022561"/>
    </source>
</evidence>
<accession>A0A8A4XEI4</accession>
<dbReference type="InterPro" id="IPR016184">
    <property type="entry name" value="Capsid/spike_ssDNA_virus"/>
</dbReference>
<dbReference type="GO" id="GO:0039615">
    <property type="term" value="C:T=1 icosahedral viral capsid"/>
    <property type="evidence" value="ECO:0007669"/>
    <property type="project" value="UniProtKB-KW"/>
</dbReference>
<dbReference type="GO" id="GO:0005198">
    <property type="term" value="F:structural molecule activity"/>
    <property type="evidence" value="ECO:0007669"/>
    <property type="project" value="InterPro"/>
</dbReference>
<feature type="compositionally biased region" description="Basic and acidic residues" evidence="5">
    <location>
        <begin position="14"/>
        <end position="23"/>
    </location>
</feature>
<reference evidence="7" key="2">
    <citation type="journal article" date="2022" name="Gigascience">
        <title>Parvovirus dark matter in the cloaca of wild birds.</title>
        <authorList>
            <person name="Dai Z."/>
            <person name="Wang H."/>
            <person name="Wu H."/>
            <person name="Zhang Q."/>
            <person name="Ji L."/>
            <person name="Wang X."/>
            <person name="Shen Q."/>
            <person name="Yang S."/>
            <person name="Ma X."/>
            <person name="Shan T."/>
            <person name="Zhang W."/>
        </authorList>
    </citation>
    <scope>NUCLEOTIDE SEQUENCE</scope>
    <source>
        <strain evidence="7">Brb141par05</strain>
    </source>
</reference>
<organism evidence="7">
    <name type="scientific">Fringilla montifringilla ambidensovirus</name>
    <dbReference type="NCBI Taxonomy" id="2794462"/>
    <lineage>
        <taxon>Viruses</taxon>
        <taxon>Monodnaviria</taxon>
        <taxon>Shotokuvirae</taxon>
        <taxon>Cossaviricota</taxon>
        <taxon>Quintoviricetes</taxon>
        <taxon>Piccovirales</taxon>
        <taxon>Parvoviridae</taxon>
        <taxon>Densovirinae</taxon>
        <taxon>Ambidensovirus</taxon>
    </lineage>
</organism>
<comment type="subcellular location">
    <subcellularLocation>
        <location evidence="1">Virion</location>
    </subcellularLocation>
</comment>
<feature type="region of interest" description="Disordered" evidence="5">
    <location>
        <begin position="182"/>
        <end position="227"/>
    </location>
</feature>
<feature type="region of interest" description="Disordered" evidence="5">
    <location>
        <begin position="1"/>
        <end position="23"/>
    </location>
</feature>
<evidence type="ECO:0000256" key="2">
    <source>
        <dbReference type="ARBA" id="ARBA00022431"/>
    </source>
</evidence>
<dbReference type="EMBL" id="MW046635">
    <property type="protein sequence ID" value="QTE04126.1"/>
    <property type="molecule type" value="Genomic_DNA"/>
</dbReference>
<evidence type="ECO:0000259" key="6">
    <source>
        <dbReference type="Pfam" id="PF08398"/>
    </source>
</evidence>